<dbReference type="Gene3D" id="2.130.10.30">
    <property type="entry name" value="Regulator of chromosome condensation 1/beta-lactamase-inhibitor protein II"/>
    <property type="match status" value="2"/>
</dbReference>
<reference evidence="7" key="2">
    <citation type="submission" date="2010-04" db="EMBL/GenBank/DDBJ databases">
        <authorList>
            <person name="Buell R."/>
            <person name="Hamilton J."/>
            <person name="Hostetler J."/>
        </authorList>
    </citation>
    <scope>NUCLEOTIDE SEQUENCE [LARGE SCALE GENOMIC DNA]</scope>
    <source>
        <strain evidence="7">DAOM:BR144</strain>
    </source>
</reference>
<keyword evidence="1" id="KW-0344">Guanine-nucleotide releasing factor</keyword>
<reference evidence="7" key="1">
    <citation type="journal article" date="2010" name="Genome Biol.">
        <title>Genome sequence of the necrotrophic plant pathogen Pythium ultimum reveals original pathogenicity mechanisms and effector repertoire.</title>
        <authorList>
            <person name="Levesque C.A."/>
            <person name="Brouwer H."/>
            <person name="Cano L."/>
            <person name="Hamilton J.P."/>
            <person name="Holt C."/>
            <person name="Huitema E."/>
            <person name="Raffaele S."/>
            <person name="Robideau G.P."/>
            <person name="Thines M."/>
            <person name="Win J."/>
            <person name="Zerillo M.M."/>
            <person name="Beakes G.W."/>
            <person name="Boore J.L."/>
            <person name="Busam D."/>
            <person name="Dumas B."/>
            <person name="Ferriera S."/>
            <person name="Fuerstenberg S.I."/>
            <person name="Gachon C.M."/>
            <person name="Gaulin E."/>
            <person name="Govers F."/>
            <person name="Grenville-Briggs L."/>
            <person name="Horner N."/>
            <person name="Hostetler J."/>
            <person name="Jiang R.H."/>
            <person name="Johnson J."/>
            <person name="Krajaejun T."/>
            <person name="Lin H."/>
            <person name="Meijer H.J."/>
            <person name="Moore B."/>
            <person name="Morris P."/>
            <person name="Phuntmart V."/>
            <person name="Puiu D."/>
            <person name="Shetty J."/>
            <person name="Stajich J.E."/>
            <person name="Tripathy S."/>
            <person name="Wawra S."/>
            <person name="van West P."/>
            <person name="Whitty B.R."/>
            <person name="Coutinho P.M."/>
            <person name="Henrissat B."/>
            <person name="Martin F."/>
            <person name="Thomas P.D."/>
            <person name="Tyler B.M."/>
            <person name="De Vries R.P."/>
            <person name="Kamoun S."/>
            <person name="Yandell M."/>
            <person name="Tisserat N."/>
            <person name="Buell C.R."/>
        </authorList>
    </citation>
    <scope>NUCLEOTIDE SEQUENCE</scope>
    <source>
        <strain evidence="7">DAOM:BR144</strain>
    </source>
</reference>
<dbReference type="PANTHER" id="PTHR45982">
    <property type="entry name" value="REGULATOR OF CHROMOSOME CONDENSATION"/>
    <property type="match status" value="1"/>
</dbReference>
<accession>K3WQV9</accession>
<protein>
    <recommendedName>
        <fullName evidence="5">RCC1-like domain-containing protein</fullName>
    </recommendedName>
</protein>
<dbReference type="AlphaFoldDB" id="K3WQV9"/>
<dbReference type="InterPro" id="IPR000408">
    <property type="entry name" value="Reg_chr_condens"/>
</dbReference>
<evidence type="ECO:0000256" key="2">
    <source>
        <dbReference type="ARBA" id="ARBA00022737"/>
    </source>
</evidence>
<dbReference type="eggNOG" id="KOG1426">
    <property type="taxonomic scope" value="Eukaryota"/>
</dbReference>
<dbReference type="InterPro" id="IPR058923">
    <property type="entry name" value="RCC1-like_dom"/>
</dbReference>
<dbReference type="PANTHER" id="PTHR45982:SF1">
    <property type="entry name" value="REGULATOR OF CHROMOSOME CONDENSATION"/>
    <property type="match status" value="1"/>
</dbReference>
<evidence type="ECO:0000313" key="7">
    <source>
        <dbReference type="Proteomes" id="UP000019132"/>
    </source>
</evidence>
<dbReference type="PROSITE" id="PS00626">
    <property type="entry name" value="RCC1_2"/>
    <property type="match status" value="3"/>
</dbReference>
<organism evidence="6 7">
    <name type="scientific">Globisporangium ultimum (strain ATCC 200006 / CBS 805.95 / DAOM BR144)</name>
    <name type="common">Pythium ultimum</name>
    <dbReference type="NCBI Taxonomy" id="431595"/>
    <lineage>
        <taxon>Eukaryota</taxon>
        <taxon>Sar</taxon>
        <taxon>Stramenopiles</taxon>
        <taxon>Oomycota</taxon>
        <taxon>Peronosporomycetes</taxon>
        <taxon>Pythiales</taxon>
        <taxon>Pythiaceae</taxon>
        <taxon>Globisporangium</taxon>
    </lineage>
</organism>
<dbReference type="SUPFAM" id="SSF50985">
    <property type="entry name" value="RCC1/BLIP-II"/>
    <property type="match status" value="2"/>
</dbReference>
<feature type="repeat" description="RCC1" evidence="3">
    <location>
        <begin position="276"/>
        <end position="334"/>
    </location>
</feature>
<dbReference type="PROSITE" id="PS50012">
    <property type="entry name" value="RCC1_3"/>
    <property type="match status" value="4"/>
</dbReference>
<feature type="repeat" description="RCC1" evidence="3">
    <location>
        <begin position="204"/>
        <end position="275"/>
    </location>
</feature>
<reference evidence="6" key="3">
    <citation type="submission" date="2015-02" db="UniProtKB">
        <authorList>
            <consortium name="EnsemblProtists"/>
        </authorList>
    </citation>
    <scope>IDENTIFICATION</scope>
    <source>
        <strain evidence="6">DAOM BR144</strain>
    </source>
</reference>
<evidence type="ECO:0000313" key="6">
    <source>
        <dbReference type="EnsemblProtists" id="PYU1_T007351"/>
    </source>
</evidence>
<name>K3WQV9_GLOUD</name>
<proteinExistence type="predicted"/>
<dbReference type="Pfam" id="PF25390">
    <property type="entry name" value="WD40_RLD"/>
    <property type="match status" value="1"/>
</dbReference>
<dbReference type="EnsemblProtists" id="PYU1_T007351">
    <property type="protein sequence ID" value="PYU1_T007351"/>
    <property type="gene ID" value="PYU1_G007335"/>
</dbReference>
<dbReference type="InterPro" id="IPR051553">
    <property type="entry name" value="Ran_GTPase-activating"/>
</dbReference>
<feature type="region of interest" description="Disordered" evidence="4">
    <location>
        <begin position="399"/>
        <end position="418"/>
    </location>
</feature>
<dbReference type="VEuPathDB" id="FungiDB:PYU1_G007335"/>
<feature type="repeat" description="RCC1" evidence="3">
    <location>
        <begin position="92"/>
        <end position="147"/>
    </location>
</feature>
<dbReference type="STRING" id="431595.K3WQV9"/>
<dbReference type="InParanoid" id="K3WQV9"/>
<dbReference type="Proteomes" id="UP000019132">
    <property type="component" value="Unassembled WGS sequence"/>
</dbReference>
<feature type="domain" description="RCC1-like" evidence="5">
    <location>
        <begin position="67"/>
        <end position="341"/>
    </location>
</feature>
<evidence type="ECO:0000259" key="5">
    <source>
        <dbReference type="Pfam" id="PF25390"/>
    </source>
</evidence>
<feature type="compositionally biased region" description="Acidic residues" evidence="4">
    <location>
        <begin position="404"/>
        <end position="416"/>
    </location>
</feature>
<keyword evidence="7" id="KW-1185">Reference proteome</keyword>
<evidence type="ECO:0000256" key="1">
    <source>
        <dbReference type="ARBA" id="ARBA00022658"/>
    </source>
</evidence>
<dbReference type="HOGENOM" id="CLU_611791_0_0_1"/>
<dbReference type="EMBL" id="GL376629">
    <property type="status" value="NOT_ANNOTATED_CDS"/>
    <property type="molecule type" value="Genomic_DNA"/>
</dbReference>
<feature type="repeat" description="RCC1" evidence="3">
    <location>
        <begin position="148"/>
        <end position="203"/>
    </location>
</feature>
<dbReference type="InterPro" id="IPR009091">
    <property type="entry name" value="RCC1/BLIP-II"/>
</dbReference>
<evidence type="ECO:0000256" key="3">
    <source>
        <dbReference type="PROSITE-ProRule" id="PRU00235"/>
    </source>
</evidence>
<dbReference type="PRINTS" id="PR00633">
    <property type="entry name" value="RCCNDNSATION"/>
</dbReference>
<evidence type="ECO:0000256" key="4">
    <source>
        <dbReference type="SAM" id="MobiDB-lite"/>
    </source>
</evidence>
<keyword evidence="2" id="KW-0677">Repeat</keyword>
<sequence>MIAAWTVFGKSKRGSLCTSSESIAPTDQEQANTQLTIIGDWSSSSAEDYEVVEITESSPSFRTQKVNFEPEGSKVVQISGGQRFFAVVTDQGKLYTWGDRSGGRLGYPSAAGDSRRVDNPQRVTALDQMHVVHVACGAFHTLATDVNGHVYAWGSNARGQLGFLTHVTAMTTVEAPTLVTDLRGTYMSSVACGEYHSLGLSSDGQVFSWGCNKYSKLGRVTESFVDAVQPKVLNEAWTGFAFDLKTPRPLDDPSKKGLVRRIAAGKDHSLAISWDGAVFTWGRGDSGQLGHGCFMDIAYPKQVMALSWTRNSHDGFSMTDVAAGNYFSLFLADTGVAFLSGRDPVLAMIDPEHYKLSPELVPLPSKVQQRCSKIVDISCGEAHYGLQLSDGTLLLSSNTRMGSDYEEDNDDPDAAEGDLSASRRVAVVESVANIKQMACGASHTLVLV</sequence>